<evidence type="ECO:0000313" key="1">
    <source>
        <dbReference type="EMBL" id="PDX86344.1"/>
    </source>
</evidence>
<organism evidence="1 2">
    <name type="scientific">Faecalibacterium prausnitzii</name>
    <dbReference type="NCBI Taxonomy" id="853"/>
    <lineage>
        <taxon>Bacteria</taxon>
        <taxon>Bacillati</taxon>
        <taxon>Bacillota</taxon>
        <taxon>Clostridia</taxon>
        <taxon>Eubacteriales</taxon>
        <taxon>Oscillospiraceae</taxon>
        <taxon>Faecalibacterium</taxon>
    </lineage>
</organism>
<accession>A0A2A7B4L8</accession>
<sequence>MVDIFEHSARLDTAAIEERRDLVQVVSDGGKLPCDCFDLIRVDVEHIRGIHTAFHQHLRCKLREGHPGIFCLLV</sequence>
<evidence type="ECO:0000313" key="2">
    <source>
        <dbReference type="Proteomes" id="UP000220904"/>
    </source>
</evidence>
<name>A0A2A7B4L8_9FIRM</name>
<protein>
    <submittedName>
        <fullName evidence="1">Uncharacterized protein</fullName>
    </submittedName>
</protein>
<comment type="caution">
    <text evidence="1">The sequence shown here is derived from an EMBL/GenBank/DDBJ whole genome shotgun (WGS) entry which is preliminary data.</text>
</comment>
<proteinExistence type="predicted"/>
<gene>
    <name evidence="1" type="ORF">CHR60_06200</name>
</gene>
<dbReference type="EMBL" id="NOUV01000014">
    <property type="protein sequence ID" value="PDX86344.1"/>
    <property type="molecule type" value="Genomic_DNA"/>
</dbReference>
<reference evidence="1 2" key="1">
    <citation type="journal article" date="2017" name="Front. Microbiol.">
        <title>New Insights into the Diversity of the Genus Faecalibacterium.</title>
        <authorList>
            <person name="Benevides L."/>
            <person name="Burman S."/>
            <person name="Martin R."/>
            <person name="Robert V."/>
            <person name="Thomas M."/>
            <person name="Miquel S."/>
            <person name="Chain F."/>
            <person name="Sokol H."/>
            <person name="Bermudez-Humaran L.G."/>
            <person name="Morrison M."/>
            <person name="Langella P."/>
            <person name="Azevedo V.A."/>
            <person name="Chatel J.M."/>
            <person name="Soares S."/>
        </authorList>
    </citation>
    <scope>NUCLEOTIDE SEQUENCE [LARGE SCALE GENOMIC DNA]</scope>
    <source>
        <strain evidence="1 2">AHMP21</strain>
    </source>
</reference>
<dbReference type="Proteomes" id="UP000220904">
    <property type="component" value="Unassembled WGS sequence"/>
</dbReference>
<dbReference type="AlphaFoldDB" id="A0A2A7B4L8"/>